<evidence type="ECO:0000256" key="4">
    <source>
        <dbReference type="RuleBase" id="RU003322"/>
    </source>
</evidence>
<dbReference type="InterPro" id="IPR018181">
    <property type="entry name" value="Heat_shock_70_CS"/>
</dbReference>
<dbReference type="SUPFAM" id="SSF100920">
    <property type="entry name" value="Heat shock protein 70kD (HSP70), peptide-binding domain"/>
    <property type="match status" value="1"/>
</dbReference>
<dbReference type="FunFam" id="3.30.30.30:FF:000001">
    <property type="entry name" value="heat shock 70 kDa protein-like"/>
    <property type="match status" value="1"/>
</dbReference>
<evidence type="ECO:0000256" key="2">
    <source>
        <dbReference type="ARBA" id="ARBA00022741"/>
    </source>
</evidence>
<dbReference type="FunFam" id="3.30.420.40:FF:000026">
    <property type="entry name" value="Heat shock protein 70"/>
    <property type="match status" value="1"/>
</dbReference>
<dbReference type="Gene3D" id="3.30.30.30">
    <property type="match status" value="1"/>
</dbReference>
<dbReference type="EMBL" id="LC738876">
    <property type="protein sequence ID" value="BDT62538.1"/>
    <property type="molecule type" value="Genomic_DNA"/>
</dbReference>
<dbReference type="PROSITE" id="PS00329">
    <property type="entry name" value="HSP70_2"/>
    <property type="match status" value="1"/>
</dbReference>
<dbReference type="Gene3D" id="3.30.420.40">
    <property type="match status" value="2"/>
</dbReference>
<dbReference type="Gene3D" id="2.60.34.10">
    <property type="entry name" value="Substrate Binding Domain Of DNAk, Chain A, domain 1"/>
    <property type="match status" value="1"/>
</dbReference>
<dbReference type="SUPFAM" id="SSF100934">
    <property type="entry name" value="Heat shock protein 70kD (HSP70), C-terminal subdomain"/>
    <property type="match status" value="1"/>
</dbReference>
<dbReference type="GO" id="GO:0140662">
    <property type="term" value="F:ATP-dependent protein folding chaperone"/>
    <property type="evidence" value="ECO:0007669"/>
    <property type="project" value="InterPro"/>
</dbReference>
<dbReference type="InterPro" id="IPR029048">
    <property type="entry name" value="HSP70_C_sf"/>
</dbReference>
<dbReference type="FunFam" id="3.90.640.10:FF:000002">
    <property type="entry name" value="Heat shock 70 kDa"/>
    <property type="match status" value="1"/>
</dbReference>
<protein>
    <submittedName>
        <fullName evidence="5">MjHSP70-2-like protein</fullName>
    </submittedName>
</protein>
<proteinExistence type="inferred from homology"/>
<keyword evidence="2 4" id="KW-0547">Nucleotide-binding</keyword>
<dbReference type="FunFam" id="2.60.34.10:FF:000012">
    <property type="entry name" value="Heat shock 70 kDa protein"/>
    <property type="match status" value="1"/>
</dbReference>
<name>A0A9C7BMV7_9VIRU</name>
<keyword evidence="3 4" id="KW-0067">ATP-binding</keyword>
<dbReference type="Pfam" id="PF00012">
    <property type="entry name" value="HSP70"/>
    <property type="match status" value="1"/>
</dbReference>
<organism evidence="5">
    <name type="scientific">Metapenaeus ensis majanivirus</name>
    <dbReference type="NCBI Taxonomy" id="2984279"/>
    <lineage>
        <taxon>Viruses</taxon>
        <taxon>Viruses incertae sedis</taxon>
        <taxon>Naldaviricetes</taxon>
        <taxon>Nimaviridae</taxon>
    </lineage>
</organism>
<dbReference type="SUPFAM" id="SSF53067">
    <property type="entry name" value="Actin-like ATPase domain"/>
    <property type="match status" value="2"/>
</dbReference>
<reference evidence="5" key="1">
    <citation type="submission" date="2022-10" db="EMBL/GenBank/DDBJ databases">
        <title>Genome sequences of endogenous nimaviruses in decapod crustaceans.</title>
        <authorList>
            <person name="Kawato S."/>
            <person name="Nozaki R."/>
            <person name="Kondo H."/>
            <person name="Hirono I."/>
        </authorList>
    </citation>
    <scope>NUCLEOTIDE SEQUENCE</scope>
    <source>
        <strain evidence="5">Mikawa-1</strain>
    </source>
</reference>
<dbReference type="InterPro" id="IPR029047">
    <property type="entry name" value="HSP70_peptide-bd_sf"/>
</dbReference>
<dbReference type="PANTHER" id="PTHR19375">
    <property type="entry name" value="HEAT SHOCK PROTEIN 70KDA"/>
    <property type="match status" value="1"/>
</dbReference>
<accession>A0A9C7BMV7</accession>
<dbReference type="GO" id="GO:0005524">
    <property type="term" value="F:ATP binding"/>
    <property type="evidence" value="ECO:0007669"/>
    <property type="project" value="UniProtKB-KW"/>
</dbReference>
<dbReference type="InterPro" id="IPR043129">
    <property type="entry name" value="ATPase_NBD"/>
</dbReference>
<evidence type="ECO:0000256" key="3">
    <source>
        <dbReference type="ARBA" id="ARBA00022840"/>
    </source>
</evidence>
<sequence length="655" mass="73704">MSTVKENRKEWPIIGIDLGTTYSCVGIYQNGKVEIIANDQGNRTTPSMVAFTEYERLIGDAAKNQITINPYNTVYDAKRLIGLRYDNRIIEEEKKFWSFEVINVDEKPKIQVDYKNDKKLFTPEEISAMVLSKMKEVAETYLGEEVKHAVVTVPAYFNDAQRQATKDAGKIANLNIMRIINEPTAAAIAYGLSEKNKNDDGNIKNILVFDLGGGTFDVSILILDDGVFEVKATAGDTHLGGEDFDNKLVDHFIDEIKKKYKQDISGNRRALRRLKSNCEQIKRTLSTSKHASLEIDSLVNGIDIQLSITRALFQKKCCKLFDRILEPVEKVLADAKLKKEEIDEIVLVGGSTRIPKVQEQLFDFFDGKKKLCKSINPDEAVAHGAAIQAAILSKVESVNDLLLIDVNPLSLGVEVGEGEMNIIIERNTNIPTEKTMCYTTAVDNQESVNIKIFEGERKQTKYNNFLGNFILTGITKAERNKPKINVTFEINANGILQVSAVEESTGKANKITITNDKDRLSQEEIQQMINDAEKFRDEDIKFKENIDAKNKLENICTIMSDKIKNVSCKEKQRVLQNKMEEIKEWMEKNPRAVKQDIDEKMCEIEKLFIQGDEQEGVAGEYNETMPLSPSLLNLAKGETATTASMATAPKIEEVE</sequence>
<dbReference type="Gene3D" id="1.20.1270.10">
    <property type="match status" value="1"/>
</dbReference>
<dbReference type="PRINTS" id="PR00301">
    <property type="entry name" value="HEATSHOCK70"/>
</dbReference>
<dbReference type="InterPro" id="IPR013126">
    <property type="entry name" value="Hsp_70_fam"/>
</dbReference>
<dbReference type="Gene3D" id="3.90.640.10">
    <property type="entry name" value="Actin, Chain A, domain 4"/>
    <property type="match status" value="1"/>
</dbReference>
<evidence type="ECO:0000256" key="1">
    <source>
        <dbReference type="ARBA" id="ARBA00007381"/>
    </source>
</evidence>
<dbReference type="PROSITE" id="PS00297">
    <property type="entry name" value="HSP70_1"/>
    <property type="match status" value="1"/>
</dbReference>
<comment type="similarity">
    <text evidence="1 4">Belongs to the heat shock protein 70 family.</text>
</comment>
<dbReference type="NCBIfam" id="NF001413">
    <property type="entry name" value="PRK00290.1"/>
    <property type="match status" value="1"/>
</dbReference>
<dbReference type="PROSITE" id="PS01036">
    <property type="entry name" value="HSP70_3"/>
    <property type="match status" value="1"/>
</dbReference>
<evidence type="ECO:0000313" key="5">
    <source>
        <dbReference type="EMBL" id="BDT62538.1"/>
    </source>
</evidence>